<dbReference type="EMBL" id="BPQG01000003">
    <property type="protein sequence ID" value="GJD42310.1"/>
    <property type="molecule type" value="Genomic_DNA"/>
</dbReference>
<evidence type="ECO:0000313" key="7">
    <source>
        <dbReference type="EMBL" id="GJD42310.1"/>
    </source>
</evidence>
<dbReference type="InterPro" id="IPR058627">
    <property type="entry name" value="MdtA-like_C"/>
</dbReference>
<organism evidence="7 8">
    <name type="scientific">Methylobacterium cerastii</name>
    <dbReference type="NCBI Taxonomy" id="932741"/>
    <lineage>
        <taxon>Bacteria</taxon>
        <taxon>Pseudomonadati</taxon>
        <taxon>Pseudomonadota</taxon>
        <taxon>Alphaproteobacteria</taxon>
        <taxon>Hyphomicrobiales</taxon>
        <taxon>Methylobacteriaceae</taxon>
        <taxon>Methylobacterium</taxon>
    </lineage>
</organism>
<evidence type="ECO:0000256" key="2">
    <source>
        <dbReference type="ARBA" id="ARBA00009477"/>
    </source>
</evidence>
<dbReference type="NCBIfam" id="TIGR01730">
    <property type="entry name" value="RND_mfp"/>
    <property type="match status" value="1"/>
</dbReference>
<evidence type="ECO:0000259" key="4">
    <source>
        <dbReference type="Pfam" id="PF25917"/>
    </source>
</evidence>
<dbReference type="Pfam" id="PF25967">
    <property type="entry name" value="RND-MFP_C"/>
    <property type="match status" value="1"/>
</dbReference>
<dbReference type="Gene3D" id="2.40.30.170">
    <property type="match status" value="1"/>
</dbReference>
<dbReference type="InterPro" id="IPR058625">
    <property type="entry name" value="MdtA-like_BSH"/>
</dbReference>
<dbReference type="Pfam" id="PF25954">
    <property type="entry name" value="Beta-barrel_RND_2"/>
    <property type="match status" value="1"/>
</dbReference>
<comment type="subcellular location">
    <subcellularLocation>
        <location evidence="1">Cell envelope</location>
    </subcellularLocation>
</comment>
<dbReference type="PANTHER" id="PTHR30469">
    <property type="entry name" value="MULTIDRUG RESISTANCE PROTEIN MDTA"/>
    <property type="match status" value="1"/>
</dbReference>
<gene>
    <name evidence="7" type="primary">mdtE_1</name>
    <name evidence="7" type="ORF">AFCDBAGC_0145</name>
</gene>
<dbReference type="PANTHER" id="PTHR30469:SF15">
    <property type="entry name" value="HLYD FAMILY OF SECRETION PROTEINS"/>
    <property type="match status" value="1"/>
</dbReference>
<evidence type="ECO:0000259" key="6">
    <source>
        <dbReference type="Pfam" id="PF25967"/>
    </source>
</evidence>
<dbReference type="InterPro" id="IPR006143">
    <property type="entry name" value="RND_pump_MFP"/>
</dbReference>
<feature type="domain" description="Multidrug resistance protein MdtA-like barrel-sandwich hybrid" evidence="4">
    <location>
        <begin position="60"/>
        <end position="192"/>
    </location>
</feature>
<protein>
    <submittedName>
        <fullName evidence="7">Multidrug resistance protein MdtE</fullName>
    </submittedName>
</protein>
<keyword evidence="8" id="KW-1185">Reference proteome</keyword>
<evidence type="ECO:0000256" key="3">
    <source>
        <dbReference type="ARBA" id="ARBA00022448"/>
    </source>
</evidence>
<evidence type="ECO:0000256" key="1">
    <source>
        <dbReference type="ARBA" id="ARBA00004196"/>
    </source>
</evidence>
<evidence type="ECO:0000259" key="5">
    <source>
        <dbReference type="Pfam" id="PF25954"/>
    </source>
</evidence>
<dbReference type="InterPro" id="IPR058792">
    <property type="entry name" value="Beta-barrel_RND_2"/>
</dbReference>
<comment type="caution">
    <text evidence="7">The sequence shown here is derived from an EMBL/GenBank/DDBJ whole genome shotgun (WGS) entry which is preliminary data.</text>
</comment>
<dbReference type="Proteomes" id="UP001055117">
    <property type="component" value="Unassembled WGS sequence"/>
</dbReference>
<dbReference type="RefSeq" id="WP_147830054.1">
    <property type="nucleotide sequence ID" value="NZ_BPQG01000003.1"/>
</dbReference>
<sequence>MSRLVLPIAVLVALSGCKEQKAEAPPPVRPVLTATVALEEARIFGPFAGTVQPRYESQLGFRIGGRIVARDVFVGDQVAKGTRLAALDPTVQQFALVRARADVADAQAQVKNASAAEGRQRILFENNSAVTQAQLDGAVANRDTADARLAQAKAALQKATDELGYATLTAGFDGVVTSWSAEVGQVIPAGQVVVSVARPDVREAVVDIPDDLIGELPKDIEFTVRLQEVPEVTARARVREIGPLAEASTRTRRVRMSLIDPPDGFRLGNTVTVAFERPVSPRFPVPSTAVVEDDGHAAVWVVAPDGRTINRREVTILEREEGRAFVGTGLKAGEKVAVAGVHGFTEGQAVRLPETGL</sequence>
<comment type="similarity">
    <text evidence="2">Belongs to the membrane fusion protein (MFP) (TC 8.A.1) family.</text>
</comment>
<keyword evidence="3" id="KW-0813">Transport</keyword>
<dbReference type="Gene3D" id="1.10.287.470">
    <property type="entry name" value="Helix hairpin bin"/>
    <property type="match status" value="1"/>
</dbReference>
<reference evidence="7 8" key="1">
    <citation type="journal article" date="2021" name="Front. Microbiol.">
        <title>Comprehensive Comparative Genomics and Phenotyping of Methylobacterium Species.</title>
        <authorList>
            <person name="Alessa O."/>
            <person name="Ogura Y."/>
            <person name="Fujitani Y."/>
            <person name="Takami H."/>
            <person name="Hayashi T."/>
            <person name="Sahin N."/>
            <person name="Tani A."/>
        </authorList>
    </citation>
    <scope>NUCLEOTIDE SEQUENCE [LARGE SCALE GENOMIC DNA]</scope>
    <source>
        <strain evidence="7 8">DSM 23679</strain>
    </source>
</reference>
<proteinExistence type="inferred from homology"/>
<evidence type="ECO:0000313" key="8">
    <source>
        <dbReference type="Proteomes" id="UP001055117"/>
    </source>
</evidence>
<dbReference type="Pfam" id="PF25917">
    <property type="entry name" value="BSH_RND"/>
    <property type="match status" value="1"/>
</dbReference>
<feature type="domain" description="CusB-like beta-barrel" evidence="5">
    <location>
        <begin position="205"/>
        <end position="276"/>
    </location>
</feature>
<dbReference type="SUPFAM" id="SSF111369">
    <property type="entry name" value="HlyD-like secretion proteins"/>
    <property type="match status" value="1"/>
</dbReference>
<dbReference type="Gene3D" id="2.40.420.20">
    <property type="match status" value="1"/>
</dbReference>
<name>A0ABQ4QBW6_9HYPH</name>
<dbReference type="PROSITE" id="PS51257">
    <property type="entry name" value="PROKAR_LIPOPROTEIN"/>
    <property type="match status" value="1"/>
</dbReference>
<accession>A0ABQ4QBW6</accession>
<dbReference type="Gene3D" id="2.40.50.100">
    <property type="match status" value="1"/>
</dbReference>
<feature type="domain" description="Multidrug resistance protein MdtA-like C-terminal permuted SH3" evidence="6">
    <location>
        <begin position="285"/>
        <end position="341"/>
    </location>
</feature>